<gene>
    <name evidence="2" type="ORF">SELMODRAFT_415158</name>
</gene>
<dbReference type="Proteomes" id="UP000001514">
    <property type="component" value="Unassembled WGS sequence"/>
</dbReference>
<feature type="compositionally biased region" description="Basic and acidic residues" evidence="1">
    <location>
        <begin position="7"/>
        <end position="18"/>
    </location>
</feature>
<reference evidence="2 3" key="1">
    <citation type="journal article" date="2011" name="Science">
        <title>The Selaginella genome identifies genetic changes associated with the evolution of vascular plants.</title>
        <authorList>
            <person name="Banks J.A."/>
            <person name="Nishiyama T."/>
            <person name="Hasebe M."/>
            <person name="Bowman J.L."/>
            <person name="Gribskov M."/>
            <person name="dePamphilis C."/>
            <person name="Albert V.A."/>
            <person name="Aono N."/>
            <person name="Aoyama T."/>
            <person name="Ambrose B.A."/>
            <person name="Ashton N.W."/>
            <person name="Axtell M.J."/>
            <person name="Barker E."/>
            <person name="Barker M.S."/>
            <person name="Bennetzen J.L."/>
            <person name="Bonawitz N.D."/>
            <person name="Chapple C."/>
            <person name="Cheng C."/>
            <person name="Correa L.G."/>
            <person name="Dacre M."/>
            <person name="DeBarry J."/>
            <person name="Dreyer I."/>
            <person name="Elias M."/>
            <person name="Engstrom E.M."/>
            <person name="Estelle M."/>
            <person name="Feng L."/>
            <person name="Finet C."/>
            <person name="Floyd S.K."/>
            <person name="Frommer W.B."/>
            <person name="Fujita T."/>
            <person name="Gramzow L."/>
            <person name="Gutensohn M."/>
            <person name="Harholt J."/>
            <person name="Hattori M."/>
            <person name="Heyl A."/>
            <person name="Hirai T."/>
            <person name="Hiwatashi Y."/>
            <person name="Ishikawa M."/>
            <person name="Iwata M."/>
            <person name="Karol K.G."/>
            <person name="Koehler B."/>
            <person name="Kolukisaoglu U."/>
            <person name="Kubo M."/>
            <person name="Kurata T."/>
            <person name="Lalonde S."/>
            <person name="Li K."/>
            <person name="Li Y."/>
            <person name="Litt A."/>
            <person name="Lyons E."/>
            <person name="Manning G."/>
            <person name="Maruyama T."/>
            <person name="Michael T.P."/>
            <person name="Mikami K."/>
            <person name="Miyazaki S."/>
            <person name="Morinaga S."/>
            <person name="Murata T."/>
            <person name="Mueller-Roeber B."/>
            <person name="Nelson D.R."/>
            <person name="Obara M."/>
            <person name="Oguri Y."/>
            <person name="Olmstead R.G."/>
            <person name="Onodera N."/>
            <person name="Petersen B.L."/>
            <person name="Pils B."/>
            <person name="Prigge M."/>
            <person name="Rensing S.A."/>
            <person name="Riano-Pachon D.M."/>
            <person name="Roberts A.W."/>
            <person name="Sato Y."/>
            <person name="Scheller H.V."/>
            <person name="Schulz B."/>
            <person name="Schulz C."/>
            <person name="Shakirov E.V."/>
            <person name="Shibagaki N."/>
            <person name="Shinohara N."/>
            <person name="Shippen D.E."/>
            <person name="Soerensen I."/>
            <person name="Sotooka R."/>
            <person name="Sugimoto N."/>
            <person name="Sugita M."/>
            <person name="Sumikawa N."/>
            <person name="Tanurdzic M."/>
            <person name="Theissen G."/>
            <person name="Ulvskov P."/>
            <person name="Wakazuki S."/>
            <person name="Weng J.K."/>
            <person name="Willats W.W."/>
            <person name="Wipf D."/>
            <person name="Wolf P.G."/>
            <person name="Yang L."/>
            <person name="Zimmer A.D."/>
            <person name="Zhu Q."/>
            <person name="Mitros T."/>
            <person name="Hellsten U."/>
            <person name="Loque D."/>
            <person name="Otillar R."/>
            <person name="Salamov A."/>
            <person name="Schmutz J."/>
            <person name="Shapiro H."/>
            <person name="Lindquist E."/>
            <person name="Lucas S."/>
            <person name="Rokhsar D."/>
            <person name="Grigoriev I.V."/>
        </authorList>
    </citation>
    <scope>NUCLEOTIDE SEQUENCE [LARGE SCALE GENOMIC DNA]</scope>
</reference>
<protein>
    <submittedName>
        <fullName evidence="2">Uncharacterized protein</fullName>
    </submittedName>
</protein>
<sequence length="150" mass="17065">MASDTEEAVRSHEDDGHCQGDLGGWRRRPRSKYLCWTSRSDRHEQRIQLQGIYRKQTETCALIAKALAYIVVKRPFPVVEHLAFPGNGRPNFPVVLQWLVHPSSLTFFKLETAEKLQTPVKTSAWESASSPSDHTCSFELSNPWLSAEKV</sequence>
<evidence type="ECO:0000313" key="2">
    <source>
        <dbReference type="EMBL" id="EFJ23725.1"/>
    </source>
</evidence>
<organism evidence="3">
    <name type="scientific">Selaginella moellendorffii</name>
    <name type="common">Spikemoss</name>
    <dbReference type="NCBI Taxonomy" id="88036"/>
    <lineage>
        <taxon>Eukaryota</taxon>
        <taxon>Viridiplantae</taxon>
        <taxon>Streptophyta</taxon>
        <taxon>Embryophyta</taxon>
        <taxon>Tracheophyta</taxon>
        <taxon>Lycopodiopsida</taxon>
        <taxon>Selaginellales</taxon>
        <taxon>Selaginellaceae</taxon>
        <taxon>Selaginella</taxon>
    </lineage>
</organism>
<dbReference type="KEGG" id="smo:SELMODRAFT_415158"/>
<dbReference type="AlphaFoldDB" id="D8RV75"/>
<keyword evidence="3" id="KW-1185">Reference proteome</keyword>
<dbReference type="InParanoid" id="D8RV75"/>
<dbReference type="EMBL" id="GL377591">
    <property type="protein sequence ID" value="EFJ23725.1"/>
    <property type="molecule type" value="Genomic_DNA"/>
</dbReference>
<feature type="region of interest" description="Disordered" evidence="1">
    <location>
        <begin position="1"/>
        <end position="23"/>
    </location>
</feature>
<proteinExistence type="predicted"/>
<dbReference type="Gramene" id="EFJ23725">
    <property type="protein sequence ID" value="EFJ23725"/>
    <property type="gene ID" value="SELMODRAFT_415158"/>
</dbReference>
<evidence type="ECO:0000313" key="3">
    <source>
        <dbReference type="Proteomes" id="UP000001514"/>
    </source>
</evidence>
<name>D8RV75_SELML</name>
<evidence type="ECO:0000256" key="1">
    <source>
        <dbReference type="SAM" id="MobiDB-lite"/>
    </source>
</evidence>
<dbReference type="HOGENOM" id="CLU_1743672_0_0_1"/>
<accession>D8RV75</accession>